<feature type="transmembrane region" description="Helical" evidence="1">
    <location>
        <begin position="78"/>
        <end position="98"/>
    </location>
</feature>
<gene>
    <name evidence="2" type="ORF">BAOM_2491</name>
</gene>
<keyword evidence="1" id="KW-1133">Transmembrane helix</keyword>
<name>A0A3T0KS25_9BACI</name>
<protein>
    <submittedName>
        <fullName evidence="2">Uncharacterized protein</fullName>
    </submittedName>
</protein>
<dbReference type="Proteomes" id="UP000283095">
    <property type="component" value="Chromosome"/>
</dbReference>
<proteinExistence type="predicted"/>
<sequence>MLTEQAVTIAYYRKLFLPKGLMLMKKILSTILPSLVIFAFIWFDSLFPESKYILLGIYLLFPIIFIIQGIICPNSKKYMIIGFLLSSFAVIIPISVWYNMGSMITPVIIYLLLGIVSFFLSNKIRKISISKQL</sequence>
<feature type="transmembrane region" description="Helical" evidence="1">
    <location>
        <begin position="27"/>
        <end position="46"/>
    </location>
</feature>
<evidence type="ECO:0000313" key="3">
    <source>
        <dbReference type="Proteomes" id="UP000283095"/>
    </source>
</evidence>
<evidence type="ECO:0000313" key="2">
    <source>
        <dbReference type="EMBL" id="AZV43100.1"/>
    </source>
</evidence>
<feature type="transmembrane region" description="Helical" evidence="1">
    <location>
        <begin position="104"/>
        <end position="121"/>
    </location>
</feature>
<feature type="transmembrane region" description="Helical" evidence="1">
    <location>
        <begin position="52"/>
        <end position="71"/>
    </location>
</feature>
<keyword evidence="1" id="KW-0812">Transmembrane</keyword>
<keyword evidence="1" id="KW-0472">Membrane</keyword>
<accession>A0A3T0KS25</accession>
<organism evidence="2 3">
    <name type="scientific">Peribacillus asahii</name>
    <dbReference type="NCBI Taxonomy" id="228899"/>
    <lineage>
        <taxon>Bacteria</taxon>
        <taxon>Bacillati</taxon>
        <taxon>Bacillota</taxon>
        <taxon>Bacilli</taxon>
        <taxon>Bacillales</taxon>
        <taxon>Bacillaceae</taxon>
        <taxon>Peribacillus</taxon>
    </lineage>
</organism>
<dbReference type="AlphaFoldDB" id="A0A3T0KS25"/>
<dbReference type="EMBL" id="CP026095">
    <property type="protein sequence ID" value="AZV43100.1"/>
    <property type="molecule type" value="Genomic_DNA"/>
</dbReference>
<dbReference type="KEGG" id="pasa:BAOM_2491"/>
<reference evidence="2 3" key="1">
    <citation type="submission" date="2018-01" db="EMBL/GenBank/DDBJ databases">
        <title>Bacillus asahii Genome sequencing and assembly.</title>
        <authorList>
            <person name="Jiang H."/>
            <person name="Feng Y."/>
            <person name="Zhao F."/>
            <person name="Lin X."/>
        </authorList>
    </citation>
    <scope>NUCLEOTIDE SEQUENCE [LARGE SCALE GENOMIC DNA]</scope>
    <source>
        <strain evidence="2 3">OM18</strain>
    </source>
</reference>
<evidence type="ECO:0000256" key="1">
    <source>
        <dbReference type="SAM" id="Phobius"/>
    </source>
</evidence>